<dbReference type="STRING" id="1387277.SAMN06295998_107105"/>
<keyword evidence="2" id="KW-1185">Reference proteome</keyword>
<reference evidence="1 2" key="1">
    <citation type="submission" date="2017-04" db="EMBL/GenBank/DDBJ databases">
        <authorList>
            <person name="Afonso C.L."/>
            <person name="Miller P.J."/>
            <person name="Scott M.A."/>
            <person name="Spackman E."/>
            <person name="Goraichik I."/>
            <person name="Dimitrov K.M."/>
            <person name="Suarez D.L."/>
            <person name="Swayne D.E."/>
        </authorList>
    </citation>
    <scope>NUCLEOTIDE SEQUENCE [LARGE SCALE GENOMIC DNA]</scope>
    <source>
        <strain evidence="1 2">CGMCC 1.12644</strain>
    </source>
</reference>
<dbReference type="AlphaFoldDB" id="A0A1W2CD57"/>
<sequence>MSSAEPETIPARPPLTTAILAQRGVNDAKLTDLVQKFHINMREDFVSGPTFADRGEDWNAHLSRMVLDRSDVRSIITAHAS</sequence>
<dbReference type="OrthoDB" id="25954at2"/>
<dbReference type="Proteomes" id="UP000192330">
    <property type="component" value="Unassembled WGS sequence"/>
</dbReference>
<name>A0A1W2CD57_9RHOB</name>
<proteinExistence type="predicted"/>
<dbReference type="EMBL" id="FWYD01000007">
    <property type="protein sequence ID" value="SMC83110.1"/>
    <property type="molecule type" value="Genomic_DNA"/>
</dbReference>
<evidence type="ECO:0000313" key="2">
    <source>
        <dbReference type="Proteomes" id="UP000192330"/>
    </source>
</evidence>
<accession>A0A1W2CD57</accession>
<protein>
    <submittedName>
        <fullName evidence="1">Uncharacterized protein</fullName>
    </submittedName>
</protein>
<dbReference type="RefSeq" id="WP_084353140.1">
    <property type="nucleotide sequence ID" value="NZ_FWYD01000007.1"/>
</dbReference>
<evidence type="ECO:0000313" key="1">
    <source>
        <dbReference type="EMBL" id="SMC83110.1"/>
    </source>
</evidence>
<gene>
    <name evidence="1" type="ORF">SAMN06295998_107105</name>
</gene>
<organism evidence="1 2">
    <name type="scientific">Primorskyibacter flagellatus</name>
    <dbReference type="NCBI Taxonomy" id="1387277"/>
    <lineage>
        <taxon>Bacteria</taxon>
        <taxon>Pseudomonadati</taxon>
        <taxon>Pseudomonadota</taxon>
        <taxon>Alphaproteobacteria</taxon>
        <taxon>Rhodobacterales</taxon>
        <taxon>Roseobacteraceae</taxon>
        <taxon>Primorskyibacter</taxon>
    </lineage>
</organism>